<dbReference type="CDD" id="cd01948">
    <property type="entry name" value="EAL"/>
    <property type="match status" value="1"/>
</dbReference>
<dbReference type="Pfam" id="PF13426">
    <property type="entry name" value="PAS_9"/>
    <property type="match status" value="1"/>
</dbReference>
<dbReference type="PROSITE" id="PS50883">
    <property type="entry name" value="EAL"/>
    <property type="match status" value="1"/>
</dbReference>
<name>A0A081FYG4_9GAMM</name>
<dbReference type="InterPro" id="IPR001610">
    <property type="entry name" value="PAC"/>
</dbReference>
<evidence type="ECO:0000259" key="4">
    <source>
        <dbReference type="PROSITE" id="PS50113"/>
    </source>
</evidence>
<reference evidence="7 8" key="1">
    <citation type="submission" date="2014-04" db="EMBL/GenBank/DDBJ databases">
        <title>Marinobacterium kochiensis sp. nov., isolated from sediment sample collected from Kochi backwaters in Kerala, India.</title>
        <authorList>
            <person name="Singh A."/>
            <person name="Pinnaka A.K."/>
        </authorList>
    </citation>
    <scope>NUCLEOTIDE SEQUENCE [LARGE SCALE GENOMIC DNA]</scope>
    <source>
        <strain evidence="7 8">AK27</strain>
    </source>
</reference>
<feature type="domain" description="GGDEF" evidence="6">
    <location>
        <begin position="295"/>
        <end position="428"/>
    </location>
</feature>
<dbReference type="SMART" id="SM00086">
    <property type="entry name" value="PAC"/>
    <property type="match status" value="1"/>
</dbReference>
<sequence>MQNSDQPASQEAGDRIRDGALKVFQGLMASPVSACLLDTYGYCHATNHAFERLLGQSCEAAHTSKLLLHSPSRSHLLDSLTSLFLGEQTSCTLNQYRVQIADIQIELQLHLSPLTDDQGRVYAVLALVQDERIHRQRELELKQLSNAVENSGSAVVITDASGAIEYVNTRFTDISGYTLREVVGKQPSFLKSGNTPPEVYDALWNTIRRHQKWRGTLHNRRKDGTLYWSLQSISPILDENGTLSKIVSVSDDITQLKEHQQQMERLAFYDPLTDLGNRRRFRDQLEELLRTPSDDIRALLLLDLDHFKKINDTMGHEAGDTLLRTVANRLRFCVNEPHAVYRLGGDEFTVILKDLTSIDRIRDYSDDIIELLAQPLDIGTHQMQVTVSIGITLIGIDAMDVSSLLRNADLAMYRAKHIGRNTYQFYSPEMNAEARRALTLEHDLRQALDRNELKLVFQPQIDLLSGLLVGMEALLRWDHPIEGSIPPAEFIPMAEETGLIIPIGRWVLLQACRQAIKVREFVDQQFRVAVNLSARQFDDLGLHATVASVLRETGLPADALELEITEGLMMDNFTHSVEVLHKLRQLGVTLAIDDFGTGYSSLSYLKKMPVQVLKIDRSFVQDIPDDRDDLAITSTIILMARQLGLQVLAEGIETEEQRQFLLASGCRVGQGYLFDKPLPVETLIDHYQPHQKPSTR</sequence>
<dbReference type="InterPro" id="IPR052155">
    <property type="entry name" value="Biofilm_reg_signaling"/>
</dbReference>
<protein>
    <recommendedName>
        <fullName evidence="1">cyclic-guanylate-specific phosphodiesterase</fullName>
        <ecNumber evidence="1">3.1.4.52</ecNumber>
    </recommendedName>
</protein>
<dbReference type="PROSITE" id="PS50887">
    <property type="entry name" value="GGDEF"/>
    <property type="match status" value="1"/>
</dbReference>
<dbReference type="InterPro" id="IPR000014">
    <property type="entry name" value="PAS"/>
</dbReference>
<dbReference type="InterPro" id="IPR001633">
    <property type="entry name" value="EAL_dom"/>
</dbReference>
<dbReference type="SUPFAM" id="SSF55785">
    <property type="entry name" value="PYP-like sensor domain (PAS domain)"/>
    <property type="match status" value="2"/>
</dbReference>
<dbReference type="PATRIC" id="fig|1232683.4.peg.2307"/>
<gene>
    <name evidence="7" type="ORF">ADIMK_2348</name>
</gene>
<feature type="domain" description="PAS" evidence="3">
    <location>
        <begin position="140"/>
        <end position="186"/>
    </location>
</feature>
<dbReference type="Proteomes" id="UP000028252">
    <property type="component" value="Unassembled WGS sequence"/>
</dbReference>
<dbReference type="SMART" id="SM00052">
    <property type="entry name" value="EAL"/>
    <property type="match status" value="1"/>
</dbReference>
<evidence type="ECO:0000259" key="5">
    <source>
        <dbReference type="PROSITE" id="PS50883"/>
    </source>
</evidence>
<dbReference type="Gene3D" id="3.30.450.20">
    <property type="entry name" value="PAS domain"/>
    <property type="match status" value="2"/>
</dbReference>
<dbReference type="SUPFAM" id="SSF55073">
    <property type="entry name" value="Nucleotide cyclase"/>
    <property type="match status" value="1"/>
</dbReference>
<dbReference type="OrthoDB" id="8416215at2"/>
<evidence type="ECO:0000259" key="6">
    <source>
        <dbReference type="PROSITE" id="PS50887"/>
    </source>
</evidence>
<dbReference type="Pfam" id="PF00563">
    <property type="entry name" value="EAL"/>
    <property type="match status" value="1"/>
</dbReference>
<evidence type="ECO:0000256" key="2">
    <source>
        <dbReference type="ARBA" id="ARBA00022636"/>
    </source>
</evidence>
<dbReference type="FunFam" id="3.20.20.450:FF:000001">
    <property type="entry name" value="Cyclic di-GMP phosphodiesterase yahA"/>
    <property type="match status" value="1"/>
</dbReference>
<dbReference type="PANTHER" id="PTHR44757:SF2">
    <property type="entry name" value="BIOFILM ARCHITECTURE MAINTENANCE PROTEIN MBAA"/>
    <property type="match status" value="1"/>
</dbReference>
<dbReference type="InterPro" id="IPR000160">
    <property type="entry name" value="GGDEF_dom"/>
</dbReference>
<dbReference type="EMBL" id="JMQN01000036">
    <property type="protein sequence ID" value="KEA63569.1"/>
    <property type="molecule type" value="Genomic_DNA"/>
</dbReference>
<dbReference type="STRING" id="1232683.ADIMK_2348"/>
<dbReference type="SMART" id="SM00091">
    <property type="entry name" value="PAS"/>
    <property type="match status" value="2"/>
</dbReference>
<evidence type="ECO:0000313" key="8">
    <source>
        <dbReference type="Proteomes" id="UP000028252"/>
    </source>
</evidence>
<keyword evidence="2" id="KW-0973">c-di-GMP</keyword>
<dbReference type="Gene3D" id="3.20.20.450">
    <property type="entry name" value="EAL domain"/>
    <property type="match status" value="1"/>
</dbReference>
<feature type="domain" description="EAL" evidence="5">
    <location>
        <begin position="437"/>
        <end position="691"/>
    </location>
</feature>
<dbReference type="NCBIfam" id="TIGR00229">
    <property type="entry name" value="sensory_box"/>
    <property type="match status" value="1"/>
</dbReference>
<organism evidence="7 8">
    <name type="scientific">Marinobacterium lacunae</name>
    <dbReference type="NCBI Taxonomy" id="1232683"/>
    <lineage>
        <taxon>Bacteria</taxon>
        <taxon>Pseudomonadati</taxon>
        <taxon>Pseudomonadota</taxon>
        <taxon>Gammaproteobacteria</taxon>
        <taxon>Oceanospirillales</taxon>
        <taxon>Oceanospirillaceae</taxon>
        <taxon>Marinobacterium</taxon>
    </lineage>
</organism>
<dbReference type="CDD" id="cd00130">
    <property type="entry name" value="PAS"/>
    <property type="match status" value="1"/>
</dbReference>
<dbReference type="EC" id="3.1.4.52" evidence="1"/>
<dbReference type="SUPFAM" id="SSF141868">
    <property type="entry name" value="EAL domain-like"/>
    <property type="match status" value="1"/>
</dbReference>
<proteinExistence type="predicted"/>
<evidence type="ECO:0000313" key="7">
    <source>
        <dbReference type="EMBL" id="KEA63569.1"/>
    </source>
</evidence>
<evidence type="ECO:0000256" key="1">
    <source>
        <dbReference type="ARBA" id="ARBA00012282"/>
    </source>
</evidence>
<dbReference type="PANTHER" id="PTHR44757">
    <property type="entry name" value="DIGUANYLATE CYCLASE DGCP"/>
    <property type="match status" value="1"/>
</dbReference>
<dbReference type="Gene3D" id="3.30.70.270">
    <property type="match status" value="1"/>
</dbReference>
<evidence type="ECO:0000259" key="3">
    <source>
        <dbReference type="PROSITE" id="PS50112"/>
    </source>
</evidence>
<dbReference type="CDD" id="cd01949">
    <property type="entry name" value="GGDEF"/>
    <property type="match status" value="1"/>
</dbReference>
<dbReference type="RefSeq" id="WP_051692893.1">
    <property type="nucleotide sequence ID" value="NZ_JMQN01000036.1"/>
</dbReference>
<dbReference type="NCBIfam" id="TIGR00254">
    <property type="entry name" value="GGDEF"/>
    <property type="match status" value="1"/>
</dbReference>
<dbReference type="InterPro" id="IPR035965">
    <property type="entry name" value="PAS-like_dom_sf"/>
</dbReference>
<dbReference type="InterPro" id="IPR035919">
    <property type="entry name" value="EAL_sf"/>
</dbReference>
<dbReference type="SMART" id="SM00267">
    <property type="entry name" value="GGDEF"/>
    <property type="match status" value="1"/>
</dbReference>
<dbReference type="eggNOG" id="COG5001">
    <property type="taxonomic scope" value="Bacteria"/>
</dbReference>
<dbReference type="InterPro" id="IPR000700">
    <property type="entry name" value="PAS-assoc_C"/>
</dbReference>
<dbReference type="PROSITE" id="PS50113">
    <property type="entry name" value="PAC"/>
    <property type="match status" value="1"/>
</dbReference>
<feature type="domain" description="PAC" evidence="4">
    <location>
        <begin position="211"/>
        <end position="265"/>
    </location>
</feature>
<comment type="caution">
    <text evidence="7">The sequence shown here is derived from an EMBL/GenBank/DDBJ whole genome shotgun (WGS) entry which is preliminary data.</text>
</comment>
<accession>A0A081FYG4</accession>
<dbReference type="Pfam" id="PF00990">
    <property type="entry name" value="GGDEF"/>
    <property type="match status" value="1"/>
</dbReference>
<keyword evidence="8" id="KW-1185">Reference proteome</keyword>
<dbReference type="PROSITE" id="PS50112">
    <property type="entry name" value="PAS"/>
    <property type="match status" value="1"/>
</dbReference>
<dbReference type="InterPro" id="IPR043128">
    <property type="entry name" value="Rev_trsase/Diguanyl_cyclase"/>
</dbReference>
<dbReference type="InterPro" id="IPR029787">
    <property type="entry name" value="Nucleotide_cyclase"/>
</dbReference>
<dbReference type="GO" id="GO:0071111">
    <property type="term" value="F:cyclic-guanylate-specific phosphodiesterase activity"/>
    <property type="evidence" value="ECO:0007669"/>
    <property type="project" value="UniProtKB-EC"/>
</dbReference>
<dbReference type="AlphaFoldDB" id="A0A081FYG4"/>